<dbReference type="InterPro" id="IPR041664">
    <property type="entry name" value="AAA_16"/>
</dbReference>
<evidence type="ECO:0000256" key="2">
    <source>
        <dbReference type="ARBA" id="ARBA00022840"/>
    </source>
</evidence>
<evidence type="ECO:0000256" key="1">
    <source>
        <dbReference type="ARBA" id="ARBA00022741"/>
    </source>
</evidence>
<protein>
    <submittedName>
        <fullName evidence="4">DNA-binding CsgD family transcriptional regulator</fullName>
    </submittedName>
</protein>
<keyword evidence="4" id="KW-0238">DNA-binding</keyword>
<evidence type="ECO:0000313" key="4">
    <source>
        <dbReference type="EMBL" id="MBB4911560.1"/>
    </source>
</evidence>
<dbReference type="PANTHER" id="PTHR16305">
    <property type="entry name" value="TESTICULAR SOLUBLE ADENYLYL CYCLASE"/>
    <property type="match status" value="1"/>
</dbReference>
<keyword evidence="2" id="KW-0067">ATP-binding</keyword>
<dbReference type="GO" id="GO:0004016">
    <property type="term" value="F:adenylate cyclase activity"/>
    <property type="evidence" value="ECO:0007669"/>
    <property type="project" value="TreeGrafter"/>
</dbReference>
<evidence type="ECO:0000313" key="5">
    <source>
        <dbReference type="Proteomes" id="UP000520767"/>
    </source>
</evidence>
<dbReference type="InterPro" id="IPR016032">
    <property type="entry name" value="Sig_transdc_resp-reg_C-effctor"/>
</dbReference>
<dbReference type="GO" id="GO:0005524">
    <property type="term" value="F:ATP binding"/>
    <property type="evidence" value="ECO:0007669"/>
    <property type="project" value="UniProtKB-KW"/>
</dbReference>
<dbReference type="Proteomes" id="UP000520767">
    <property type="component" value="Unassembled WGS sequence"/>
</dbReference>
<dbReference type="AlphaFoldDB" id="A0A7W7QDG7"/>
<feature type="domain" description="HTH luxR-type" evidence="3">
    <location>
        <begin position="791"/>
        <end position="848"/>
    </location>
</feature>
<reference evidence="4 5" key="1">
    <citation type="submission" date="2020-08" db="EMBL/GenBank/DDBJ databases">
        <title>Genomic Encyclopedia of Type Strains, Phase III (KMG-III): the genomes of soil and plant-associated and newly described type strains.</title>
        <authorList>
            <person name="Whitman W."/>
        </authorList>
    </citation>
    <scope>NUCLEOTIDE SEQUENCE [LARGE SCALE GENOMIC DNA]</scope>
    <source>
        <strain evidence="4 5">CECT 8960</strain>
    </source>
</reference>
<keyword evidence="1" id="KW-0547">Nucleotide-binding</keyword>
<dbReference type="EMBL" id="JACHJQ010000010">
    <property type="protein sequence ID" value="MBB4911560.1"/>
    <property type="molecule type" value="Genomic_DNA"/>
</dbReference>
<evidence type="ECO:0000259" key="3">
    <source>
        <dbReference type="SMART" id="SM00421"/>
    </source>
</evidence>
<dbReference type="GO" id="GO:0005737">
    <property type="term" value="C:cytoplasm"/>
    <property type="evidence" value="ECO:0007669"/>
    <property type="project" value="TreeGrafter"/>
</dbReference>
<accession>A0A7W7QDG7</accession>
<name>A0A7W7QDG7_9PSEU</name>
<proteinExistence type="predicted"/>
<dbReference type="Pfam" id="PF00196">
    <property type="entry name" value="GerE"/>
    <property type="match status" value="1"/>
</dbReference>
<dbReference type="SMART" id="SM00421">
    <property type="entry name" value="HTH_LUXR"/>
    <property type="match status" value="1"/>
</dbReference>
<dbReference type="GO" id="GO:0003677">
    <property type="term" value="F:DNA binding"/>
    <property type="evidence" value="ECO:0007669"/>
    <property type="project" value="UniProtKB-KW"/>
</dbReference>
<gene>
    <name evidence="4" type="ORF">FHR82_007830</name>
</gene>
<sequence>MTAAPYGPGIPGVAGFLVERGPELHRLRTAVGRLAAHRRSSPLVLAGTRGAGLSALVDVAVAEADAIGIAAAVARCTPAEADLPYGVVTQLAAQLAGVGQPLPLRLLGAPARAAVPGLCAEFLDLARTRPLVLAVDDVHWADPASRRWLGGLARRAGQAPLLLVTAGAIEQPRPPATVLRVRPLGEQAVRELIAVRCGRPADPGFAEGVTRATGGSPAVLRVVLDRFARLDLPPTTEHLAEVVEHAAEVVGDRAVPVLDRLPADALALVRAMAVYGDAGDLDFVRALAPLGRRSADASLALLVRLGLVPPGERPVLGPAVATRVLAGMPAGARADLARRAAELGHRIALPDDRLAALVVQAPPLHTEWAVHTLRAAAVRRPAGEAAALLARALREDVPAQRAEVLVDLARAESSARREVSTRRLEEVLLGAGPEVPDRVLVAAADLLQTGGDAQAADRAIAVACARRPDQPALAAIGWLAANDSAGEPVLPAPVTTRADQLADPVLASVAGWRLAMRGRHRDRAREFALAALTGQGQDAPHGPRILACRVLRCTGDLAEAVAGLDDVVADARRAGARQTAAQALLERARCELARGGLTRAAADLAAAQVELPADRWHPRLLPALAGLTAVRALVEGDVTEAERVLAGPLPPAATGGAAWAQYQYARGCLRLALADPVGALPPLLDCGRVLTVRRQTSPALSAWRSMAAIAHAGAGQTRAAADQVRDAVGRARAWGEPATHGLTHLLAAYTGHDTRTHLRAAVGLLAASPARVHRALAAREAESARGAAGATHELSTEDRRVAQLAAAGRSNADIARLLALGTRTVESRLTGIYRALGLSGRRALAAVFRPPVVLG</sequence>
<dbReference type="Pfam" id="PF13191">
    <property type="entry name" value="AAA_16"/>
    <property type="match status" value="1"/>
</dbReference>
<organism evidence="4 5">
    <name type="scientific">Actinophytocola algeriensis</name>
    <dbReference type="NCBI Taxonomy" id="1768010"/>
    <lineage>
        <taxon>Bacteria</taxon>
        <taxon>Bacillati</taxon>
        <taxon>Actinomycetota</taxon>
        <taxon>Actinomycetes</taxon>
        <taxon>Pseudonocardiales</taxon>
        <taxon>Pseudonocardiaceae</taxon>
    </lineage>
</organism>
<dbReference type="Gene3D" id="1.10.10.10">
    <property type="entry name" value="Winged helix-like DNA-binding domain superfamily/Winged helix DNA-binding domain"/>
    <property type="match status" value="1"/>
</dbReference>
<dbReference type="InterPro" id="IPR036388">
    <property type="entry name" value="WH-like_DNA-bd_sf"/>
</dbReference>
<keyword evidence="5" id="KW-1185">Reference proteome</keyword>
<dbReference type="SUPFAM" id="SSF46894">
    <property type="entry name" value="C-terminal effector domain of the bipartite response regulators"/>
    <property type="match status" value="1"/>
</dbReference>
<dbReference type="GO" id="GO:0006355">
    <property type="term" value="P:regulation of DNA-templated transcription"/>
    <property type="evidence" value="ECO:0007669"/>
    <property type="project" value="InterPro"/>
</dbReference>
<comment type="caution">
    <text evidence="4">The sequence shown here is derived from an EMBL/GenBank/DDBJ whole genome shotgun (WGS) entry which is preliminary data.</text>
</comment>
<dbReference type="InterPro" id="IPR000792">
    <property type="entry name" value="Tscrpt_reg_LuxR_C"/>
</dbReference>
<dbReference type="PANTHER" id="PTHR16305:SF35">
    <property type="entry name" value="TRANSCRIPTIONAL ACTIVATOR DOMAIN"/>
    <property type="match status" value="1"/>
</dbReference>
<dbReference type="RefSeq" id="WP_184815577.1">
    <property type="nucleotide sequence ID" value="NZ_JACHJQ010000010.1"/>
</dbReference>